<evidence type="ECO:0000256" key="8">
    <source>
        <dbReference type="ARBA" id="ARBA00022989"/>
    </source>
</evidence>
<evidence type="ECO:0000256" key="7">
    <source>
        <dbReference type="ARBA" id="ARBA00022927"/>
    </source>
</evidence>
<evidence type="ECO:0000256" key="3">
    <source>
        <dbReference type="ARBA" id="ARBA00022574"/>
    </source>
</evidence>
<dbReference type="GO" id="GO:0006888">
    <property type="term" value="P:endoplasmic reticulum to Golgi vesicle-mediated transport"/>
    <property type="evidence" value="ECO:0000318"/>
    <property type="project" value="GO_Central"/>
</dbReference>
<dbReference type="KEGG" id="smo:SELMODRAFT_146931"/>
<dbReference type="FunCoup" id="D8RGA6">
    <property type="interactions" value="3501"/>
</dbReference>
<evidence type="ECO:0000256" key="4">
    <source>
        <dbReference type="ARBA" id="ARBA00022692"/>
    </source>
</evidence>
<proteinExistence type="predicted"/>
<dbReference type="InterPro" id="IPR015943">
    <property type="entry name" value="WD40/YVTN_repeat-like_dom_sf"/>
</dbReference>
<evidence type="ECO:0000313" key="13">
    <source>
        <dbReference type="Proteomes" id="UP000001514"/>
    </source>
</evidence>
<feature type="transmembrane region" description="Helical" evidence="11">
    <location>
        <begin position="250"/>
        <end position="271"/>
    </location>
</feature>
<evidence type="ECO:0000256" key="9">
    <source>
        <dbReference type="ARBA" id="ARBA00023136"/>
    </source>
</evidence>
<keyword evidence="3 10" id="KW-0853">WD repeat</keyword>
<comment type="subcellular location">
    <subcellularLocation>
        <location evidence="1">Endoplasmic reticulum membrane</location>
        <topology evidence="1">Single-pass membrane protein</topology>
    </subcellularLocation>
</comment>
<evidence type="ECO:0000256" key="10">
    <source>
        <dbReference type="PROSITE-ProRule" id="PRU00221"/>
    </source>
</evidence>
<evidence type="ECO:0000256" key="5">
    <source>
        <dbReference type="ARBA" id="ARBA00022737"/>
    </source>
</evidence>
<dbReference type="EMBL" id="GL377578">
    <property type="protein sequence ID" value="EFJ29263.1"/>
    <property type="molecule type" value="Genomic_DNA"/>
</dbReference>
<dbReference type="HOGENOM" id="CLU_058136_1_0_1"/>
<evidence type="ECO:0000256" key="11">
    <source>
        <dbReference type="SAM" id="Phobius"/>
    </source>
</evidence>
<dbReference type="eggNOG" id="KOG0771">
    <property type="taxonomic scope" value="Eukaryota"/>
</dbReference>
<accession>D8RGA6</accession>
<gene>
    <name evidence="12" type="ORF">SELMODRAFT_146931</name>
</gene>
<dbReference type="Gene3D" id="2.130.10.10">
    <property type="entry name" value="YVTN repeat-like/Quinoprotein amine dehydrogenase"/>
    <property type="match status" value="1"/>
</dbReference>
<dbReference type="GO" id="GO:0005789">
    <property type="term" value="C:endoplasmic reticulum membrane"/>
    <property type="evidence" value="ECO:0000318"/>
    <property type="project" value="GO_Central"/>
</dbReference>
<protein>
    <submittedName>
        <fullName evidence="12">Uncharacterized protein</fullName>
    </submittedName>
</protein>
<evidence type="ECO:0000313" key="12">
    <source>
        <dbReference type="EMBL" id="EFJ29263.1"/>
    </source>
</evidence>
<keyword evidence="8 11" id="KW-1133">Transmembrane helix</keyword>
<keyword evidence="7" id="KW-0653">Protein transport</keyword>
<dbReference type="STRING" id="88036.D8RGA6"/>
<evidence type="ECO:0000256" key="2">
    <source>
        <dbReference type="ARBA" id="ARBA00022448"/>
    </source>
</evidence>
<dbReference type="PANTHER" id="PTHR23284">
    <property type="entry name" value="PROLACTIN REGULATORY ELEMENT BINDING PROTEIN"/>
    <property type="match status" value="1"/>
</dbReference>
<dbReference type="Pfam" id="PF00400">
    <property type="entry name" value="WD40"/>
    <property type="match status" value="1"/>
</dbReference>
<evidence type="ECO:0000256" key="1">
    <source>
        <dbReference type="ARBA" id="ARBA00004389"/>
    </source>
</evidence>
<name>D8RGA6_SELML</name>
<evidence type="ECO:0000256" key="6">
    <source>
        <dbReference type="ARBA" id="ARBA00022824"/>
    </source>
</evidence>
<dbReference type="GO" id="GO:0015031">
    <property type="term" value="P:protein transport"/>
    <property type="evidence" value="ECO:0007669"/>
    <property type="project" value="UniProtKB-KW"/>
</dbReference>
<dbReference type="PROSITE" id="PS50082">
    <property type="entry name" value="WD_REPEATS_2"/>
    <property type="match status" value="1"/>
</dbReference>
<dbReference type="Gramene" id="EFJ29263">
    <property type="protein sequence ID" value="EFJ29263"/>
    <property type="gene ID" value="SELMODRAFT_146931"/>
</dbReference>
<keyword evidence="13" id="KW-1185">Reference proteome</keyword>
<dbReference type="GO" id="GO:0003400">
    <property type="term" value="P:regulation of COPII vesicle coating"/>
    <property type="evidence" value="ECO:0000318"/>
    <property type="project" value="GO_Central"/>
</dbReference>
<feature type="repeat" description="WD" evidence="10">
    <location>
        <begin position="82"/>
        <end position="116"/>
    </location>
</feature>
<dbReference type="GO" id="GO:0005085">
    <property type="term" value="F:guanyl-nucleotide exchange factor activity"/>
    <property type="evidence" value="ECO:0007669"/>
    <property type="project" value="InterPro"/>
</dbReference>
<dbReference type="InterPro" id="IPR001680">
    <property type="entry name" value="WD40_rpt"/>
</dbReference>
<dbReference type="SUPFAM" id="SSF50978">
    <property type="entry name" value="WD40 repeat-like"/>
    <property type="match status" value="1"/>
</dbReference>
<dbReference type="InterPro" id="IPR045260">
    <property type="entry name" value="Sec12-like"/>
</dbReference>
<keyword evidence="4 11" id="KW-0812">Transmembrane</keyword>
<dbReference type="InterPro" id="IPR036322">
    <property type="entry name" value="WD40_repeat_dom_sf"/>
</dbReference>
<dbReference type="Proteomes" id="UP000001514">
    <property type="component" value="Unassembled WGS sequence"/>
</dbReference>
<sequence>MFCLGKVFVSATFRFVQVEQGSLSWSPDMDPQRFHGFGEQKKICFSADGSRVAFGGKDGRLRVLDWPGLTTLIDEPKAHKSIKDLDFSLDGALLASTSEDGPCRVWDLDKAMPLTSLHREKAESFGFCRFSRNGSHPFLFVAAFRDGKGYVAVWEIAKWSRLGSKKFLDCEISALATSCDGKRLALGGMDGAVSVIEVKSMQKRQYVERADTCGITLLEMSPNSRALLSVSADGNVRVTATNVPWPWKDWQVYLLLAGLIAMSAALFYIFFELSDSFWRFPLGRNQPARPSMRAIYGSSVDTSTAEG</sequence>
<dbReference type="PANTHER" id="PTHR23284:SF2">
    <property type="entry name" value="SEC12-LIKE PROTEIN 1"/>
    <property type="match status" value="1"/>
</dbReference>
<keyword evidence="6" id="KW-0256">Endoplasmic reticulum</keyword>
<dbReference type="AlphaFoldDB" id="D8RGA6"/>
<reference evidence="12 13" key="1">
    <citation type="journal article" date="2011" name="Science">
        <title>The Selaginella genome identifies genetic changes associated with the evolution of vascular plants.</title>
        <authorList>
            <person name="Banks J.A."/>
            <person name="Nishiyama T."/>
            <person name="Hasebe M."/>
            <person name="Bowman J.L."/>
            <person name="Gribskov M."/>
            <person name="dePamphilis C."/>
            <person name="Albert V.A."/>
            <person name="Aono N."/>
            <person name="Aoyama T."/>
            <person name="Ambrose B.A."/>
            <person name="Ashton N.W."/>
            <person name="Axtell M.J."/>
            <person name="Barker E."/>
            <person name="Barker M.S."/>
            <person name="Bennetzen J.L."/>
            <person name="Bonawitz N.D."/>
            <person name="Chapple C."/>
            <person name="Cheng C."/>
            <person name="Correa L.G."/>
            <person name="Dacre M."/>
            <person name="DeBarry J."/>
            <person name="Dreyer I."/>
            <person name="Elias M."/>
            <person name="Engstrom E.M."/>
            <person name="Estelle M."/>
            <person name="Feng L."/>
            <person name="Finet C."/>
            <person name="Floyd S.K."/>
            <person name="Frommer W.B."/>
            <person name="Fujita T."/>
            <person name="Gramzow L."/>
            <person name="Gutensohn M."/>
            <person name="Harholt J."/>
            <person name="Hattori M."/>
            <person name="Heyl A."/>
            <person name="Hirai T."/>
            <person name="Hiwatashi Y."/>
            <person name="Ishikawa M."/>
            <person name="Iwata M."/>
            <person name="Karol K.G."/>
            <person name="Koehler B."/>
            <person name="Kolukisaoglu U."/>
            <person name="Kubo M."/>
            <person name="Kurata T."/>
            <person name="Lalonde S."/>
            <person name="Li K."/>
            <person name="Li Y."/>
            <person name="Litt A."/>
            <person name="Lyons E."/>
            <person name="Manning G."/>
            <person name="Maruyama T."/>
            <person name="Michael T.P."/>
            <person name="Mikami K."/>
            <person name="Miyazaki S."/>
            <person name="Morinaga S."/>
            <person name="Murata T."/>
            <person name="Mueller-Roeber B."/>
            <person name="Nelson D.R."/>
            <person name="Obara M."/>
            <person name="Oguri Y."/>
            <person name="Olmstead R.G."/>
            <person name="Onodera N."/>
            <person name="Petersen B.L."/>
            <person name="Pils B."/>
            <person name="Prigge M."/>
            <person name="Rensing S.A."/>
            <person name="Riano-Pachon D.M."/>
            <person name="Roberts A.W."/>
            <person name="Sato Y."/>
            <person name="Scheller H.V."/>
            <person name="Schulz B."/>
            <person name="Schulz C."/>
            <person name="Shakirov E.V."/>
            <person name="Shibagaki N."/>
            <person name="Shinohara N."/>
            <person name="Shippen D.E."/>
            <person name="Soerensen I."/>
            <person name="Sotooka R."/>
            <person name="Sugimoto N."/>
            <person name="Sugita M."/>
            <person name="Sumikawa N."/>
            <person name="Tanurdzic M."/>
            <person name="Theissen G."/>
            <person name="Ulvskov P."/>
            <person name="Wakazuki S."/>
            <person name="Weng J.K."/>
            <person name="Willats W.W."/>
            <person name="Wipf D."/>
            <person name="Wolf P.G."/>
            <person name="Yang L."/>
            <person name="Zimmer A.D."/>
            <person name="Zhu Q."/>
            <person name="Mitros T."/>
            <person name="Hellsten U."/>
            <person name="Loque D."/>
            <person name="Otillar R."/>
            <person name="Salamov A."/>
            <person name="Schmutz J."/>
            <person name="Shapiro H."/>
            <person name="Lindquist E."/>
            <person name="Lucas S."/>
            <person name="Rokhsar D."/>
            <person name="Grigoriev I.V."/>
        </authorList>
    </citation>
    <scope>NUCLEOTIDE SEQUENCE [LARGE SCALE GENOMIC DNA]</scope>
</reference>
<dbReference type="OMA" id="PMGRHQP"/>
<organism evidence="13">
    <name type="scientific">Selaginella moellendorffii</name>
    <name type="common">Spikemoss</name>
    <dbReference type="NCBI Taxonomy" id="88036"/>
    <lineage>
        <taxon>Eukaryota</taxon>
        <taxon>Viridiplantae</taxon>
        <taxon>Streptophyta</taxon>
        <taxon>Embryophyta</taxon>
        <taxon>Tracheophyta</taxon>
        <taxon>Lycopodiopsida</taxon>
        <taxon>Selaginellales</taxon>
        <taxon>Selaginellaceae</taxon>
        <taxon>Selaginella</taxon>
    </lineage>
</organism>
<dbReference type="SMART" id="SM00320">
    <property type="entry name" value="WD40"/>
    <property type="match status" value="5"/>
</dbReference>
<keyword evidence="9 11" id="KW-0472">Membrane</keyword>
<keyword evidence="5" id="KW-0677">Repeat</keyword>
<dbReference type="InParanoid" id="D8RGA6"/>
<keyword evidence="2" id="KW-0813">Transport</keyword>